<sequence length="226" mass="26418">MWDLTKNVYACCGLNNTTLRINYALLNEVSAKQMRLWGTVDYQILKLQNVYRISLFLSNQLKKALNVFHNHLERVYRGLHLLLSNNVKRSNSQCQLNIVLVFLGDHIKLYSQVSCVVANNGIWEFSFDLRHYIYPIHVAFYCIARQTQDFDIAFFEFVDQHSHFTQLSGTHWCKIRRNFMGPLVVTAEKSGMTEPKRMAESIITIKLKLLNKDSGEREHERVTTNE</sequence>
<reference evidence="1 2" key="1">
    <citation type="submission" date="2019-08" db="EMBL/GenBank/DDBJ databases">
        <title>The genome of the soybean aphid Biotype 1, its phylome, world population structure and adaptation to the North American continent.</title>
        <authorList>
            <person name="Giordano R."/>
            <person name="Donthu R.K."/>
            <person name="Hernandez A.G."/>
            <person name="Wright C.L."/>
            <person name="Zimin A.V."/>
        </authorList>
    </citation>
    <scope>NUCLEOTIDE SEQUENCE [LARGE SCALE GENOMIC DNA]</scope>
    <source>
        <tissue evidence="1">Whole aphids</tissue>
    </source>
</reference>
<gene>
    <name evidence="1" type="ORF">AGLY_010456</name>
</gene>
<dbReference type="AlphaFoldDB" id="A0A6G0TEY2"/>
<dbReference type="Proteomes" id="UP000475862">
    <property type="component" value="Unassembled WGS sequence"/>
</dbReference>
<protein>
    <submittedName>
        <fullName evidence="1">Uncharacterized protein</fullName>
    </submittedName>
</protein>
<accession>A0A6G0TEY2</accession>
<proteinExistence type="predicted"/>
<dbReference type="EMBL" id="VYZN01000041">
    <property type="protein sequence ID" value="KAE9531250.1"/>
    <property type="molecule type" value="Genomic_DNA"/>
</dbReference>
<keyword evidence="2" id="KW-1185">Reference proteome</keyword>
<evidence type="ECO:0000313" key="2">
    <source>
        <dbReference type="Proteomes" id="UP000475862"/>
    </source>
</evidence>
<organism evidence="1 2">
    <name type="scientific">Aphis glycines</name>
    <name type="common">Soybean aphid</name>
    <dbReference type="NCBI Taxonomy" id="307491"/>
    <lineage>
        <taxon>Eukaryota</taxon>
        <taxon>Metazoa</taxon>
        <taxon>Ecdysozoa</taxon>
        <taxon>Arthropoda</taxon>
        <taxon>Hexapoda</taxon>
        <taxon>Insecta</taxon>
        <taxon>Pterygota</taxon>
        <taxon>Neoptera</taxon>
        <taxon>Paraneoptera</taxon>
        <taxon>Hemiptera</taxon>
        <taxon>Sternorrhyncha</taxon>
        <taxon>Aphidomorpha</taxon>
        <taxon>Aphidoidea</taxon>
        <taxon>Aphididae</taxon>
        <taxon>Aphidini</taxon>
        <taxon>Aphis</taxon>
        <taxon>Aphis</taxon>
    </lineage>
</organism>
<evidence type="ECO:0000313" key="1">
    <source>
        <dbReference type="EMBL" id="KAE9531250.1"/>
    </source>
</evidence>
<name>A0A6G0TEY2_APHGL</name>
<comment type="caution">
    <text evidence="1">The sequence shown here is derived from an EMBL/GenBank/DDBJ whole genome shotgun (WGS) entry which is preliminary data.</text>
</comment>